<dbReference type="AlphaFoldDB" id="A0AAW3ZHL0"/>
<gene>
    <name evidence="1" type="ORF">IFO71_00620</name>
</gene>
<proteinExistence type="predicted"/>
<evidence type="ECO:0000313" key="2">
    <source>
        <dbReference type="Proteomes" id="UP000613768"/>
    </source>
</evidence>
<dbReference type="EMBL" id="JACYTR010000001">
    <property type="protein sequence ID" value="MBD8524234.1"/>
    <property type="molecule type" value="Genomic_DNA"/>
</dbReference>
<name>A0AAW3ZHL0_9GAMM</name>
<comment type="caution">
    <text evidence="1">The sequence shown here is derived from an EMBL/GenBank/DDBJ whole genome shotgun (WGS) entry which is preliminary data.</text>
</comment>
<reference evidence="1 2" key="1">
    <citation type="submission" date="2020-09" db="EMBL/GenBank/DDBJ databases">
        <title>Pseudoxanthomonas sp. CAU 1598 isolated from sand of Yaerae Beach.</title>
        <authorList>
            <person name="Kim W."/>
        </authorList>
    </citation>
    <scope>NUCLEOTIDE SEQUENCE [LARGE SCALE GENOMIC DNA]</scope>
    <source>
        <strain evidence="1 2">CAU 1598</strain>
    </source>
</reference>
<dbReference type="Proteomes" id="UP000613768">
    <property type="component" value="Unassembled WGS sequence"/>
</dbReference>
<evidence type="ECO:0000313" key="1">
    <source>
        <dbReference type="EMBL" id="MBD8524234.1"/>
    </source>
</evidence>
<accession>A0AAW3ZHL0</accession>
<keyword evidence="2" id="KW-1185">Reference proteome</keyword>
<protein>
    <submittedName>
        <fullName evidence="1">Uncharacterized protein</fullName>
    </submittedName>
</protein>
<sequence length="52" mass="5729">MFAVILIKRALGGAHGAVRPIRQTPRGAASTEVLEGEYRVIQHRNSQWTSPT</sequence>
<organism evidence="1 2">
    <name type="scientific">Pseudomarimonas arenosa</name>
    <dbReference type="NCBI Taxonomy" id="2774145"/>
    <lineage>
        <taxon>Bacteria</taxon>
        <taxon>Pseudomonadati</taxon>
        <taxon>Pseudomonadota</taxon>
        <taxon>Gammaproteobacteria</taxon>
        <taxon>Lysobacterales</taxon>
        <taxon>Lysobacteraceae</taxon>
        <taxon>Pseudomarimonas</taxon>
    </lineage>
</organism>